<dbReference type="InterPro" id="IPR003996">
    <property type="entry name" value="RTX_toxin-activating_protC_bac"/>
</dbReference>
<reference evidence="3 4" key="1">
    <citation type="journal article" date="2017" name="J. Fish Dis.">
        <title>Comparative assessment of Vibrio virulence in marine fish larvae.</title>
        <authorList>
            <person name="Ronneseth A."/>
            <person name="Castillo D."/>
            <person name="D'Alvise P."/>
            <person name="Tonnesen O."/>
            <person name="Haugland G."/>
            <person name="Grotkjaer T."/>
            <person name="Engell-Sorensen K."/>
            <person name="Norremark L."/>
            <person name="Bergh O."/>
            <person name="Wergeland H.I."/>
            <person name="Gram L."/>
        </authorList>
    </citation>
    <scope>NUCLEOTIDE SEQUENCE [LARGE SCALE GENOMIC DNA]</scope>
    <source>
        <strain evidence="3 4">90-11-286</strain>
    </source>
</reference>
<organism evidence="3 4">
    <name type="scientific">Vibrio anguillarum</name>
    <name type="common">Listonella anguillarum</name>
    <dbReference type="NCBI Taxonomy" id="55601"/>
    <lineage>
        <taxon>Bacteria</taxon>
        <taxon>Pseudomonadati</taxon>
        <taxon>Pseudomonadota</taxon>
        <taxon>Gammaproteobacteria</taxon>
        <taxon>Vibrionales</taxon>
        <taxon>Vibrionaceae</taxon>
        <taxon>Vibrio</taxon>
    </lineage>
</organism>
<gene>
    <name evidence="3" type="ORF">PL14_12915</name>
</gene>
<dbReference type="AlphaFoldDB" id="A0ABD4QWF8"/>
<dbReference type="RefSeq" id="WP_185762056.1">
    <property type="nucleotide sequence ID" value="NZ_JAHGUI010000052.1"/>
</dbReference>
<dbReference type="GO" id="GO:0009404">
    <property type="term" value="P:toxin metabolic process"/>
    <property type="evidence" value="ECO:0007669"/>
    <property type="project" value="UniProtKB-UniRule"/>
</dbReference>
<proteinExistence type="inferred from homology"/>
<evidence type="ECO:0000256" key="1">
    <source>
        <dbReference type="ARBA" id="ARBA00005686"/>
    </source>
</evidence>
<dbReference type="GO" id="GO:0005737">
    <property type="term" value="C:cytoplasm"/>
    <property type="evidence" value="ECO:0007669"/>
    <property type="project" value="UniProtKB-SubCell"/>
</dbReference>
<comment type="similarity">
    <text evidence="1 2">Belongs to the RTX toxin acyltransferase family.</text>
</comment>
<evidence type="ECO:0000256" key="2">
    <source>
        <dbReference type="RuleBase" id="RU368102"/>
    </source>
</evidence>
<name>A0ABD4QWF8_VIBAN</name>
<evidence type="ECO:0000313" key="4">
    <source>
        <dbReference type="Proteomes" id="UP000078309"/>
    </source>
</evidence>
<keyword evidence="2" id="KW-0012">Acyltransferase</keyword>
<keyword evidence="2" id="KW-0808">Transferase</keyword>
<dbReference type="GO" id="GO:0016746">
    <property type="term" value="F:acyltransferase activity"/>
    <property type="evidence" value="ECO:0007669"/>
    <property type="project" value="UniProtKB-UniRule"/>
</dbReference>
<dbReference type="EMBL" id="JAHGUI010000052">
    <property type="protein sequence ID" value="MBT2919580.1"/>
    <property type="molecule type" value="Genomic_DNA"/>
</dbReference>
<protein>
    <recommendedName>
        <fullName evidence="2">RTX toxin-activating lysine-acyltransferase</fullName>
        <ecNumber evidence="2">2.3.1.-</ecNumber>
    </recommendedName>
</protein>
<evidence type="ECO:0000313" key="3">
    <source>
        <dbReference type="EMBL" id="MBT2919580.1"/>
    </source>
</evidence>
<accession>A0ABD4QWF8</accession>
<comment type="caution">
    <text evidence="3">The sequence shown here is derived from an EMBL/GenBank/DDBJ whole genome shotgun (WGS) entry which is preliminary data.</text>
</comment>
<comment type="function">
    <text evidence="2">Involved in fatty acylation of protoxin at internal lysine residues, thereby converting it to the active toxin.</text>
</comment>
<dbReference type="GO" id="GO:0031640">
    <property type="term" value="P:killing of cells of another organism"/>
    <property type="evidence" value="ECO:0007669"/>
    <property type="project" value="UniProtKB-KW"/>
</dbReference>
<keyword evidence="2" id="KW-0204">Cytolysis</keyword>
<dbReference type="EC" id="2.3.1.-" evidence="2"/>
<sequence length="135" mass="16210">MNWVIGAFIELCARSNQYYDIDIKSFLHWVKPAILHGQYKLFYTEDGVVKSGFILWAWVDDDTLSRYHTSNRFYLHPTEWNEGRNLIIIDYLDLHYSKKNIRDTYRLFKYIKSYVNSCSYCIRDISNKPIKIGHL</sequence>
<comment type="subcellular location">
    <subcellularLocation>
        <location evidence="2">Cytoplasm</location>
    </subcellularLocation>
</comment>
<dbReference type="Pfam" id="PF02794">
    <property type="entry name" value="HlyC"/>
    <property type="match status" value="1"/>
</dbReference>
<keyword evidence="2" id="KW-0963">Cytoplasm</keyword>
<dbReference type="Proteomes" id="UP000078309">
    <property type="component" value="Unassembled WGS sequence"/>
</dbReference>